<dbReference type="GO" id="GO:0006177">
    <property type="term" value="P:GMP biosynthetic process"/>
    <property type="evidence" value="ECO:0007669"/>
    <property type="project" value="UniProtKB-KW"/>
</dbReference>
<dbReference type="InterPro" id="IPR015875">
    <property type="entry name" value="IMP_DH/GMP_Rdtase_CS"/>
</dbReference>
<keyword evidence="3" id="KW-0332">GMP biosynthesis</keyword>
<dbReference type="Proteomes" id="UP000008305">
    <property type="component" value="Chromosome"/>
</dbReference>
<dbReference type="EMBL" id="CP002608">
    <property type="protein sequence ID" value="AEB41858.1"/>
    <property type="molecule type" value="Genomic_DNA"/>
</dbReference>
<evidence type="ECO:0000256" key="8">
    <source>
        <dbReference type="ARBA" id="ARBA00048028"/>
    </source>
</evidence>
<keyword evidence="6 10" id="KW-0560">Oxidoreductase</keyword>
<evidence type="ECO:0000256" key="2">
    <source>
        <dbReference type="ARBA" id="ARBA00005502"/>
    </source>
</evidence>
<evidence type="ECO:0000256" key="4">
    <source>
        <dbReference type="ARBA" id="ARBA00022755"/>
    </source>
</evidence>
<dbReference type="CDD" id="cd00381">
    <property type="entry name" value="IMPDH"/>
    <property type="match status" value="1"/>
</dbReference>
<evidence type="ECO:0000259" key="9">
    <source>
        <dbReference type="Pfam" id="PF00478"/>
    </source>
</evidence>
<dbReference type="InterPro" id="IPR013785">
    <property type="entry name" value="Aldolase_TIM"/>
</dbReference>
<evidence type="ECO:0000313" key="10">
    <source>
        <dbReference type="EMBL" id="AEB41858.1"/>
    </source>
</evidence>
<name>A0AA34WI84_CHLPE</name>
<evidence type="ECO:0000313" key="11">
    <source>
        <dbReference type="Proteomes" id="UP000008305"/>
    </source>
</evidence>
<dbReference type="GO" id="GO:0006183">
    <property type="term" value="P:GTP biosynthetic process"/>
    <property type="evidence" value="ECO:0007669"/>
    <property type="project" value="TreeGrafter"/>
</dbReference>
<evidence type="ECO:0000256" key="1">
    <source>
        <dbReference type="ARBA" id="ARBA00001958"/>
    </source>
</evidence>
<dbReference type="PROSITE" id="PS00487">
    <property type="entry name" value="IMP_DH_GMP_RED"/>
    <property type="match status" value="1"/>
</dbReference>
<proteinExistence type="inferred from homology"/>
<dbReference type="InterPro" id="IPR001093">
    <property type="entry name" value="IMP_DH_GMPRt"/>
</dbReference>
<reference evidence="10 11" key="1">
    <citation type="journal article" date="2011" name="J. Bacteriol.">
        <title>Genome sequence of the obligate intracellular animal pathogen Chlamydia pecorum E58.</title>
        <authorList>
            <person name="Mojica S."/>
            <person name="Huot Creasy H."/>
            <person name="Daugherty S."/>
            <person name="Read T.D."/>
            <person name="Kim T."/>
            <person name="Kaltenboeck B."/>
            <person name="Bavoil P."/>
            <person name="Myers G.S."/>
        </authorList>
    </citation>
    <scope>NUCLEOTIDE SEQUENCE [LARGE SCALE GENOMIC DNA]</scope>
    <source>
        <strain evidence="10 11">E58</strain>
    </source>
</reference>
<sequence length="355" mass="37368">MEEALTFDDVLLLPQYSEVLPSDVCIETRLSSSLSLSIPILSAAMDSVTELPMALAMAQLGGMGVVHKNLSKDAQSLCVQEFRKCTGKEMPIAAAIGIGNPGIERAQALVEAGVQALVIDTAHAHSKSVLQTAIQIKSLFPATTLIAGNIVTGEAAKQLADVGVDAVKVGIGPGSICTTRIVSGVGCPQITAILSVSQALQGSSVSLIADGGMRYSGDIVKALAAGADCVMLGGMLAGTKEAPGEIVYIEEQAYKKYRGMGSIGAMKQGSADRYFQKQEQKKFIPEGVEGFVPFKGSVKDVLFHILGGLRSGMGYLGAKTLKELKKNTTFIKLSQAGRAESHVHNLYHVQRSPNY</sequence>
<evidence type="ECO:0000256" key="3">
    <source>
        <dbReference type="ARBA" id="ARBA00022749"/>
    </source>
</evidence>
<feature type="domain" description="IMP dehydrogenase/GMP reductase" evidence="9">
    <location>
        <begin position="4"/>
        <end position="344"/>
    </location>
</feature>
<accession>A0AA34WI84</accession>
<keyword evidence="7" id="KW-0520">NAD</keyword>
<protein>
    <submittedName>
        <fullName evidence="10">IMP dehydrogenase</fullName>
        <ecNumber evidence="10">1.1.1.205</ecNumber>
    </submittedName>
</protein>
<dbReference type="PANTHER" id="PTHR11911:SF111">
    <property type="entry name" value="INOSINE-5'-MONOPHOSPHATE DEHYDROGENASE"/>
    <property type="match status" value="1"/>
</dbReference>
<dbReference type="InterPro" id="IPR005990">
    <property type="entry name" value="IMP_DH"/>
</dbReference>
<organism evidence="10 11">
    <name type="scientific">Chlamydia pecorum (strain ATCC VR-628 / DSM 29919 / E58)</name>
    <name type="common">Chlamydophila pecorum</name>
    <dbReference type="NCBI Taxonomy" id="331635"/>
    <lineage>
        <taxon>Bacteria</taxon>
        <taxon>Pseudomonadati</taxon>
        <taxon>Chlamydiota</taxon>
        <taxon>Chlamydiia</taxon>
        <taxon>Chlamydiales</taxon>
        <taxon>Chlamydiaceae</taxon>
        <taxon>Chlamydia/Chlamydophila group</taxon>
        <taxon>Chlamydia</taxon>
    </lineage>
</organism>
<dbReference type="Pfam" id="PF00478">
    <property type="entry name" value="IMPDH"/>
    <property type="match status" value="1"/>
</dbReference>
<dbReference type="PANTHER" id="PTHR11911">
    <property type="entry name" value="INOSINE-5-MONOPHOSPHATE DEHYDROGENASE RELATED"/>
    <property type="match status" value="1"/>
</dbReference>
<dbReference type="SUPFAM" id="SSF51412">
    <property type="entry name" value="Inosine monophosphate dehydrogenase (IMPDH)"/>
    <property type="match status" value="1"/>
</dbReference>
<keyword evidence="4" id="KW-0658">Purine biosynthesis</keyword>
<dbReference type="EC" id="1.1.1.205" evidence="10"/>
<evidence type="ECO:0000256" key="6">
    <source>
        <dbReference type="ARBA" id="ARBA00023002"/>
    </source>
</evidence>
<dbReference type="GO" id="GO:0003938">
    <property type="term" value="F:IMP dehydrogenase activity"/>
    <property type="evidence" value="ECO:0007669"/>
    <property type="project" value="UniProtKB-EC"/>
</dbReference>
<dbReference type="KEGG" id="cpm:G5S_0926"/>
<dbReference type="Gene3D" id="3.20.20.70">
    <property type="entry name" value="Aldolase class I"/>
    <property type="match status" value="1"/>
</dbReference>
<comment type="cofactor">
    <cofactor evidence="1">
        <name>K(+)</name>
        <dbReference type="ChEBI" id="CHEBI:29103"/>
    </cofactor>
</comment>
<dbReference type="SMART" id="SM01240">
    <property type="entry name" value="IMPDH"/>
    <property type="match status" value="1"/>
</dbReference>
<comment type="catalytic activity">
    <reaction evidence="8">
        <text>IMP + NAD(+) + H2O = XMP + NADH + H(+)</text>
        <dbReference type="Rhea" id="RHEA:11708"/>
        <dbReference type="ChEBI" id="CHEBI:15377"/>
        <dbReference type="ChEBI" id="CHEBI:15378"/>
        <dbReference type="ChEBI" id="CHEBI:57464"/>
        <dbReference type="ChEBI" id="CHEBI:57540"/>
        <dbReference type="ChEBI" id="CHEBI:57945"/>
        <dbReference type="ChEBI" id="CHEBI:58053"/>
        <dbReference type="EC" id="1.1.1.205"/>
    </reaction>
</comment>
<dbReference type="RefSeq" id="WP_013712936.1">
    <property type="nucleotide sequence ID" value="NC_015408.1"/>
</dbReference>
<dbReference type="AlphaFoldDB" id="A0AA34WI84"/>
<keyword evidence="5" id="KW-0630">Potassium</keyword>
<evidence type="ECO:0000256" key="7">
    <source>
        <dbReference type="ARBA" id="ARBA00023027"/>
    </source>
</evidence>
<gene>
    <name evidence="10" type="ordered locus">G5S_0926</name>
</gene>
<comment type="similarity">
    <text evidence="2">Belongs to the IMPDH/GMPR family.</text>
</comment>
<evidence type="ECO:0000256" key="5">
    <source>
        <dbReference type="ARBA" id="ARBA00022958"/>
    </source>
</evidence>
<keyword evidence="11" id="KW-1185">Reference proteome</keyword>
<dbReference type="FunFam" id="3.20.20.70:FF:000424">
    <property type="entry name" value="Inosine-5'-monophosphate dehydrogenase 2"/>
    <property type="match status" value="1"/>
</dbReference>